<sequence length="450" mass="46653">MNRYAELAERFGTPLYVYDLDEVEAARAELFEALPEGSGVYYALKANPHPDIARALREGGGGSSGGGGAACRAEISSGGELAAALEAGFDPADCLYTGPGKTTAELEHALAAGVRMFSTDSVTDVQRVGAAAARHGLVADCLLRVNGALAGATTGIRMTGRPSQFGFDVEQLPEAVPQLRRTEGVQLAGLHFFPLSNAEDEAGLIGEFEHTLVQAATIERELDLPLAVLDLGGGFAAPYGVPGTRSSYPKLRSELQSVLDTHLPHWRGGTPAIAFESGRYLVACAGTLLLGVTNVKKGRDRTFVVLDGGINAFGGMSGLGRLLPAAVGLDGTDAPPVTTASLVGPLCTPGDVLGRDVDVPLLRPGDVVTVPNAGAYGVSASLLAFLGRPAPTEVVVRGREIVSVSRLEYRRSPLPTDPPCSPASPNSPNSPEPTDPSNSPASPDSPEPTW</sequence>
<dbReference type="SUPFAM" id="SSF50621">
    <property type="entry name" value="Alanine racemase C-terminal domain-like"/>
    <property type="match status" value="1"/>
</dbReference>
<keyword evidence="2" id="KW-0210">Decarboxylase</keyword>
<evidence type="ECO:0000256" key="5">
    <source>
        <dbReference type="RuleBase" id="RU003737"/>
    </source>
</evidence>
<organism evidence="9 10">
    <name type="scientific">Streptomyces phaeochromogenes</name>
    <dbReference type="NCBI Taxonomy" id="1923"/>
    <lineage>
        <taxon>Bacteria</taxon>
        <taxon>Bacillati</taxon>
        <taxon>Actinomycetota</taxon>
        <taxon>Actinomycetes</taxon>
        <taxon>Kitasatosporales</taxon>
        <taxon>Streptomycetaceae</taxon>
        <taxon>Streptomyces</taxon>
        <taxon>Streptomyces phaeochromogenes group</taxon>
    </lineage>
</organism>
<dbReference type="InterPro" id="IPR009006">
    <property type="entry name" value="Ala_racemase/Decarboxylase_C"/>
</dbReference>
<dbReference type="RefSeq" id="WP_326761568.1">
    <property type="nucleotide sequence ID" value="NZ_CP109135.1"/>
</dbReference>
<gene>
    <name evidence="9" type="ORF">OHB35_43635</name>
</gene>
<dbReference type="InterPro" id="IPR000183">
    <property type="entry name" value="Orn/DAP/Arg_de-COase"/>
</dbReference>
<proteinExistence type="inferred from homology"/>
<evidence type="ECO:0000256" key="1">
    <source>
        <dbReference type="ARBA" id="ARBA00001933"/>
    </source>
</evidence>
<evidence type="ECO:0000313" key="10">
    <source>
        <dbReference type="Proteomes" id="UP001340816"/>
    </source>
</evidence>
<evidence type="ECO:0000256" key="6">
    <source>
        <dbReference type="SAM" id="MobiDB-lite"/>
    </source>
</evidence>
<comment type="cofactor">
    <cofactor evidence="1">
        <name>pyridoxal 5'-phosphate</name>
        <dbReference type="ChEBI" id="CHEBI:597326"/>
    </cofactor>
</comment>
<dbReference type="EMBL" id="CP109135">
    <property type="protein sequence ID" value="WSD19583.1"/>
    <property type="molecule type" value="Genomic_DNA"/>
</dbReference>
<evidence type="ECO:0000259" key="8">
    <source>
        <dbReference type="Pfam" id="PF02784"/>
    </source>
</evidence>
<accession>A0ABZ1HQR7</accession>
<evidence type="ECO:0000256" key="4">
    <source>
        <dbReference type="ARBA" id="ARBA00023239"/>
    </source>
</evidence>
<dbReference type="InterPro" id="IPR022644">
    <property type="entry name" value="De-COase2_N"/>
</dbReference>
<evidence type="ECO:0000256" key="3">
    <source>
        <dbReference type="ARBA" id="ARBA00022898"/>
    </source>
</evidence>
<evidence type="ECO:0000259" key="7">
    <source>
        <dbReference type="Pfam" id="PF00278"/>
    </source>
</evidence>
<dbReference type="Pfam" id="PF00278">
    <property type="entry name" value="Orn_DAP_Arg_deC"/>
    <property type="match status" value="1"/>
</dbReference>
<dbReference type="PROSITE" id="PS00878">
    <property type="entry name" value="ODR_DC_2_1"/>
    <property type="match status" value="1"/>
</dbReference>
<dbReference type="Pfam" id="PF02784">
    <property type="entry name" value="Orn_Arg_deC_N"/>
    <property type="match status" value="1"/>
</dbReference>
<feature type="region of interest" description="Disordered" evidence="6">
    <location>
        <begin position="409"/>
        <end position="450"/>
    </location>
</feature>
<dbReference type="PANTHER" id="PTHR43727">
    <property type="entry name" value="DIAMINOPIMELATE DECARBOXYLASE"/>
    <property type="match status" value="1"/>
</dbReference>
<comment type="similarity">
    <text evidence="5">Belongs to the Orn/Lys/Arg decarboxylase class-II family.</text>
</comment>
<dbReference type="PRINTS" id="PR01179">
    <property type="entry name" value="ODADCRBXLASE"/>
</dbReference>
<keyword evidence="10" id="KW-1185">Reference proteome</keyword>
<dbReference type="InterPro" id="IPR029066">
    <property type="entry name" value="PLP-binding_barrel"/>
</dbReference>
<dbReference type="PANTHER" id="PTHR43727:SF2">
    <property type="entry name" value="GROUP IV DECARBOXYLASE"/>
    <property type="match status" value="1"/>
</dbReference>
<dbReference type="InterPro" id="IPR022643">
    <property type="entry name" value="De-COase2_C"/>
</dbReference>
<protein>
    <submittedName>
        <fullName evidence="9">Type III PLP-dependent enzyme</fullName>
    </submittedName>
</protein>
<feature type="domain" description="Orn/DAP/Arg decarboxylase 2 N-terminal" evidence="8">
    <location>
        <begin position="22"/>
        <end position="283"/>
    </location>
</feature>
<dbReference type="InterPro" id="IPR022653">
    <property type="entry name" value="De-COase2_pyr-phos_BS"/>
</dbReference>
<name>A0ABZ1HQR7_STRPH</name>
<keyword evidence="3" id="KW-0663">Pyridoxal phosphate</keyword>
<feature type="domain" description="Orn/DAP/Arg decarboxylase 2 C-terminal" evidence="7">
    <location>
        <begin position="16"/>
        <end position="374"/>
    </location>
</feature>
<dbReference type="SUPFAM" id="SSF51419">
    <property type="entry name" value="PLP-binding barrel"/>
    <property type="match status" value="1"/>
</dbReference>
<evidence type="ECO:0000256" key="2">
    <source>
        <dbReference type="ARBA" id="ARBA00022793"/>
    </source>
</evidence>
<dbReference type="Proteomes" id="UP001340816">
    <property type="component" value="Chromosome"/>
</dbReference>
<keyword evidence="4" id="KW-0456">Lyase</keyword>
<reference evidence="9 10" key="1">
    <citation type="submission" date="2022-10" db="EMBL/GenBank/DDBJ databases">
        <title>The complete genomes of actinobacterial strains from the NBC collection.</title>
        <authorList>
            <person name="Joergensen T.S."/>
            <person name="Alvarez Arevalo M."/>
            <person name="Sterndorff E.B."/>
            <person name="Faurdal D."/>
            <person name="Vuksanovic O."/>
            <person name="Mourched A.-S."/>
            <person name="Charusanti P."/>
            <person name="Shaw S."/>
            <person name="Blin K."/>
            <person name="Weber T."/>
        </authorList>
    </citation>
    <scope>NUCLEOTIDE SEQUENCE [LARGE SCALE GENOMIC DNA]</scope>
    <source>
        <strain evidence="9 10">NBC 01752</strain>
    </source>
</reference>
<evidence type="ECO:0000313" key="9">
    <source>
        <dbReference type="EMBL" id="WSD19583.1"/>
    </source>
</evidence>
<dbReference type="Gene3D" id="2.40.37.10">
    <property type="entry name" value="Lyase, Ornithine Decarboxylase, Chain A, domain 1"/>
    <property type="match status" value="1"/>
</dbReference>
<dbReference type="Gene3D" id="3.20.20.10">
    <property type="entry name" value="Alanine racemase"/>
    <property type="match status" value="1"/>
</dbReference>